<dbReference type="Pfam" id="PF02515">
    <property type="entry name" value="CoA_transf_3"/>
    <property type="match status" value="1"/>
</dbReference>
<dbReference type="InterPro" id="IPR003673">
    <property type="entry name" value="CoA-Trfase_fam_III"/>
</dbReference>
<sequence length="432" mass="47476">MTTPVPPSLLEGIRVIDLTWILVGPGATRILSSMGAEVIRIEPTAPTRVDLGRFVAPFIRDEPGPPDDPYGLDLSLPERLDRAGYYFNVNPGKRGIRLNLNTPEGKDLFRRLVAIGDVLTENFSAHTMDKWGFGYEALRAIKPDIIYVQMSGMGYTGPEQNYVSYGPTAQSLSGLSYQSGLPEPAPPAGWGYSYLDHTGSYYGAMAALCGLLYRQQTGEGQHIDVAQEALGLVLTGTALMDAVVNGRQSERTGNRSPYRPAAPHGAYPCAGEDRWCAIAVFSDAEWQALCEAMGHPGWTAKPVYASLESRLQHQDELDADVASWTRHHRAEEVMQRLRAKGVRAGVVQTPEDKVRHDPQLRQRGYYVDVTHSRFGPLPVENTPIHYSETPVHPGGPIMRGAPRWGEDNDYVYGELLGLSASEIADYADRGII</sequence>
<dbReference type="GO" id="GO:0008410">
    <property type="term" value="F:CoA-transferase activity"/>
    <property type="evidence" value="ECO:0007669"/>
    <property type="project" value="TreeGrafter"/>
</dbReference>
<proteinExistence type="predicted"/>
<dbReference type="EMBL" id="AZHX01001497">
    <property type="protein sequence ID" value="ETX02714.1"/>
    <property type="molecule type" value="Genomic_DNA"/>
</dbReference>
<dbReference type="PATRIC" id="fig|1429439.4.peg.5905"/>
<dbReference type="InterPro" id="IPR050483">
    <property type="entry name" value="CoA-transferase_III_domain"/>
</dbReference>
<evidence type="ECO:0000313" key="2">
    <source>
        <dbReference type="EMBL" id="ETX02714.1"/>
    </source>
</evidence>
<dbReference type="Gene3D" id="3.40.50.10540">
    <property type="entry name" value="Crotonobetainyl-coa:carnitine coa-transferase, domain 1"/>
    <property type="match status" value="1"/>
</dbReference>
<name>W4LX87_9BACT</name>
<gene>
    <name evidence="2" type="ORF">ETSY2_34950</name>
</gene>
<comment type="caution">
    <text evidence="2">The sequence shown here is derived from an EMBL/GenBank/DDBJ whole genome shotgun (WGS) entry which is preliminary data.</text>
</comment>
<evidence type="ECO:0000313" key="3">
    <source>
        <dbReference type="Proteomes" id="UP000019140"/>
    </source>
</evidence>
<protein>
    <recommendedName>
        <fullName evidence="4">Carnitine dehydratase</fullName>
    </recommendedName>
</protein>
<evidence type="ECO:0008006" key="4">
    <source>
        <dbReference type="Google" id="ProtNLM"/>
    </source>
</evidence>
<reference evidence="2 3" key="1">
    <citation type="journal article" date="2014" name="Nature">
        <title>An environmental bacterial taxon with a large and distinct metabolic repertoire.</title>
        <authorList>
            <person name="Wilson M.C."/>
            <person name="Mori T."/>
            <person name="Ruckert C."/>
            <person name="Uria A.R."/>
            <person name="Helf M.J."/>
            <person name="Takada K."/>
            <person name="Gernert C."/>
            <person name="Steffens U.A."/>
            <person name="Heycke N."/>
            <person name="Schmitt S."/>
            <person name="Rinke C."/>
            <person name="Helfrich E.J."/>
            <person name="Brachmann A.O."/>
            <person name="Gurgui C."/>
            <person name="Wakimoto T."/>
            <person name="Kracht M."/>
            <person name="Crusemann M."/>
            <person name="Hentschel U."/>
            <person name="Abe I."/>
            <person name="Matsunaga S."/>
            <person name="Kalinowski J."/>
            <person name="Takeyama H."/>
            <person name="Piel J."/>
        </authorList>
    </citation>
    <scope>NUCLEOTIDE SEQUENCE [LARGE SCALE GENOMIC DNA]</scope>
    <source>
        <strain evidence="3">TSY2</strain>
    </source>
</reference>
<accession>W4LX87</accession>
<keyword evidence="3" id="KW-1185">Reference proteome</keyword>
<dbReference type="HOGENOM" id="CLU_033975_2_0_7"/>
<organism evidence="2 3">
    <name type="scientific">Candidatus Entotheonella gemina</name>
    <dbReference type="NCBI Taxonomy" id="1429439"/>
    <lineage>
        <taxon>Bacteria</taxon>
        <taxon>Pseudomonadati</taxon>
        <taxon>Nitrospinota/Tectimicrobiota group</taxon>
        <taxon>Candidatus Tectimicrobiota</taxon>
        <taxon>Candidatus Entotheonellia</taxon>
        <taxon>Candidatus Entotheonellales</taxon>
        <taxon>Candidatus Entotheonellaceae</taxon>
        <taxon>Candidatus Entotheonella</taxon>
    </lineage>
</organism>
<keyword evidence="1" id="KW-0808">Transferase</keyword>
<dbReference type="SUPFAM" id="SSF89796">
    <property type="entry name" value="CoA-transferase family III (CaiB/BaiF)"/>
    <property type="match status" value="1"/>
</dbReference>
<evidence type="ECO:0000256" key="1">
    <source>
        <dbReference type="ARBA" id="ARBA00022679"/>
    </source>
</evidence>
<dbReference type="Proteomes" id="UP000019140">
    <property type="component" value="Unassembled WGS sequence"/>
</dbReference>
<dbReference type="Gene3D" id="3.30.1540.10">
    <property type="entry name" value="formyl-coa transferase, domain 3"/>
    <property type="match status" value="1"/>
</dbReference>
<dbReference type="PANTHER" id="PTHR48207:SF3">
    <property type="entry name" value="SUCCINATE--HYDROXYMETHYLGLUTARATE COA-TRANSFERASE"/>
    <property type="match status" value="1"/>
</dbReference>
<dbReference type="AlphaFoldDB" id="W4LX87"/>
<dbReference type="InterPro" id="IPR044855">
    <property type="entry name" value="CoA-Trfase_III_dom3_sf"/>
</dbReference>
<dbReference type="InterPro" id="IPR023606">
    <property type="entry name" value="CoA-Trfase_III_dom_1_sf"/>
</dbReference>
<dbReference type="PANTHER" id="PTHR48207">
    <property type="entry name" value="SUCCINATE--HYDROXYMETHYLGLUTARATE COA-TRANSFERASE"/>
    <property type="match status" value="1"/>
</dbReference>